<organism evidence="4 5">
    <name type="scientific">Albibacterium profundi</name>
    <dbReference type="NCBI Taxonomy" id="3134906"/>
    <lineage>
        <taxon>Bacteria</taxon>
        <taxon>Pseudomonadati</taxon>
        <taxon>Bacteroidota</taxon>
        <taxon>Sphingobacteriia</taxon>
        <taxon>Sphingobacteriales</taxon>
        <taxon>Sphingobacteriaceae</taxon>
        <taxon>Albibacterium</taxon>
    </lineage>
</organism>
<dbReference type="InterPro" id="IPR000184">
    <property type="entry name" value="Bac_surfAg_D15"/>
</dbReference>
<protein>
    <submittedName>
        <fullName evidence="4">BamA/TamA family outer membrane protein</fullName>
    </submittedName>
</protein>
<evidence type="ECO:0000313" key="4">
    <source>
        <dbReference type="EMBL" id="MFB5945635.1"/>
    </source>
</evidence>
<proteinExistence type="predicted"/>
<comment type="caution">
    <text evidence="4">The sequence shown here is derived from an EMBL/GenBank/DDBJ whole genome shotgun (WGS) entry which is preliminary data.</text>
</comment>
<sequence>MKASLNFISMLVIFLLGTSPLYAQKKLWDIPIIKRLTSSAPDTSRKPTLLVLPTLSYSQETGLEYGLSGMYNFYVDKKDTSIYTSSVLALASLTTESQINLKLESDVWTKNNDYHFITVLRYKKYPFNYYGLGGLTRESDKTVLTQNLVQLNFEAEKKILKNFYGGLNAIFENFDFSDYSDEGIFDPNLVYGSEGGKYLALGVSQSYDSRNSNTETTSGLYGRLKYAYAPDLWRGTNFHGGIFSADLRSFFDLKKNFVLGLQGYFESVMASDVPFYMTRQLGNDSMMRGYYQGRYRANNYIASQAELRYRVHPRFGLATFLGVGSVYDKKIDFSQLKISGGGGIRYFFDLRHGSSIRLDYAIGQKRAGEKRQGGFYLALGQAF</sequence>
<comment type="subcellular location">
    <subcellularLocation>
        <location evidence="1">Membrane</location>
    </subcellularLocation>
</comment>
<name>A0ABV5CGC3_9SPHI</name>
<accession>A0ABV5CGC3</accession>
<feature type="domain" description="Bacterial surface antigen (D15)" evidence="3">
    <location>
        <begin position="144"/>
        <end position="383"/>
    </location>
</feature>
<evidence type="ECO:0000313" key="5">
    <source>
        <dbReference type="Proteomes" id="UP001580928"/>
    </source>
</evidence>
<reference evidence="4 5" key="1">
    <citation type="submission" date="2024-04" db="EMBL/GenBank/DDBJ databases">
        <title>Albibacterium profundi sp. nov., isolated from sediment of the Challenger Deep of Mariana Trench.</title>
        <authorList>
            <person name="Wang Y."/>
        </authorList>
    </citation>
    <scope>NUCLEOTIDE SEQUENCE [LARGE SCALE GENOMIC DNA]</scope>
    <source>
        <strain evidence="4 5">RHL897</strain>
    </source>
</reference>
<keyword evidence="2" id="KW-0472">Membrane</keyword>
<evidence type="ECO:0000256" key="2">
    <source>
        <dbReference type="ARBA" id="ARBA00023136"/>
    </source>
</evidence>
<dbReference type="RefSeq" id="WP_375557170.1">
    <property type="nucleotide sequence ID" value="NZ_JBBVGT010000002.1"/>
</dbReference>
<gene>
    <name evidence="4" type="ORF">WKR92_07305</name>
</gene>
<dbReference type="Proteomes" id="UP001580928">
    <property type="component" value="Unassembled WGS sequence"/>
</dbReference>
<dbReference type="Pfam" id="PF01103">
    <property type="entry name" value="Omp85"/>
    <property type="match status" value="1"/>
</dbReference>
<keyword evidence="5" id="KW-1185">Reference proteome</keyword>
<dbReference type="Gene3D" id="2.40.160.50">
    <property type="entry name" value="membrane protein fhac: a member of the omp85/tpsb transporter family"/>
    <property type="match status" value="1"/>
</dbReference>
<evidence type="ECO:0000256" key="1">
    <source>
        <dbReference type="ARBA" id="ARBA00004370"/>
    </source>
</evidence>
<evidence type="ECO:0000259" key="3">
    <source>
        <dbReference type="Pfam" id="PF01103"/>
    </source>
</evidence>
<dbReference type="EMBL" id="JBBVGT010000002">
    <property type="protein sequence ID" value="MFB5945635.1"/>
    <property type="molecule type" value="Genomic_DNA"/>
</dbReference>